<evidence type="ECO:0000313" key="2">
    <source>
        <dbReference type="EMBL" id="KAH3713626.1"/>
    </source>
</evidence>
<name>A0A9D4BZ54_DREPO</name>
<dbReference type="EMBL" id="JAIWYP010000014">
    <property type="protein sequence ID" value="KAH3713626.1"/>
    <property type="molecule type" value="Genomic_DNA"/>
</dbReference>
<keyword evidence="3" id="KW-1185">Reference proteome</keyword>
<accession>A0A9D4BZ54</accession>
<sequence>MENQQNDYPPPPHPPPPPPPHHHHHHTHHDANAVKKPNYEFMTFKTDSRLRS</sequence>
<comment type="caution">
    <text evidence="2">The sequence shown here is derived from an EMBL/GenBank/DDBJ whole genome shotgun (WGS) entry which is preliminary data.</text>
</comment>
<protein>
    <submittedName>
        <fullName evidence="2">Uncharacterized protein</fullName>
    </submittedName>
</protein>
<dbReference type="Proteomes" id="UP000828390">
    <property type="component" value="Unassembled WGS sequence"/>
</dbReference>
<reference evidence="2" key="2">
    <citation type="submission" date="2020-11" db="EMBL/GenBank/DDBJ databases">
        <authorList>
            <person name="McCartney M.A."/>
            <person name="Auch B."/>
            <person name="Kono T."/>
            <person name="Mallez S."/>
            <person name="Becker A."/>
            <person name="Gohl D.M."/>
            <person name="Silverstein K.A.T."/>
            <person name="Koren S."/>
            <person name="Bechman K.B."/>
            <person name="Herman A."/>
            <person name="Abrahante J.E."/>
            <person name="Garbe J."/>
        </authorList>
    </citation>
    <scope>NUCLEOTIDE SEQUENCE</scope>
    <source>
        <strain evidence="2">Duluth1</strain>
        <tissue evidence="2">Whole animal</tissue>
    </source>
</reference>
<proteinExistence type="predicted"/>
<evidence type="ECO:0000256" key="1">
    <source>
        <dbReference type="SAM" id="MobiDB-lite"/>
    </source>
</evidence>
<reference evidence="2" key="1">
    <citation type="journal article" date="2019" name="bioRxiv">
        <title>The Genome of the Zebra Mussel, Dreissena polymorpha: A Resource for Invasive Species Research.</title>
        <authorList>
            <person name="McCartney M.A."/>
            <person name="Auch B."/>
            <person name="Kono T."/>
            <person name="Mallez S."/>
            <person name="Zhang Y."/>
            <person name="Obille A."/>
            <person name="Becker A."/>
            <person name="Abrahante J.E."/>
            <person name="Garbe J."/>
            <person name="Badalamenti J.P."/>
            <person name="Herman A."/>
            <person name="Mangelson H."/>
            <person name="Liachko I."/>
            <person name="Sullivan S."/>
            <person name="Sone E.D."/>
            <person name="Koren S."/>
            <person name="Silverstein K.A.T."/>
            <person name="Beckman K.B."/>
            <person name="Gohl D.M."/>
        </authorList>
    </citation>
    <scope>NUCLEOTIDE SEQUENCE</scope>
    <source>
        <strain evidence="2">Duluth1</strain>
        <tissue evidence="2">Whole animal</tissue>
    </source>
</reference>
<gene>
    <name evidence="2" type="ORF">DPMN_073422</name>
</gene>
<organism evidence="2 3">
    <name type="scientific">Dreissena polymorpha</name>
    <name type="common">Zebra mussel</name>
    <name type="synonym">Mytilus polymorpha</name>
    <dbReference type="NCBI Taxonomy" id="45954"/>
    <lineage>
        <taxon>Eukaryota</taxon>
        <taxon>Metazoa</taxon>
        <taxon>Spiralia</taxon>
        <taxon>Lophotrochozoa</taxon>
        <taxon>Mollusca</taxon>
        <taxon>Bivalvia</taxon>
        <taxon>Autobranchia</taxon>
        <taxon>Heteroconchia</taxon>
        <taxon>Euheterodonta</taxon>
        <taxon>Imparidentia</taxon>
        <taxon>Neoheterodontei</taxon>
        <taxon>Myida</taxon>
        <taxon>Dreissenoidea</taxon>
        <taxon>Dreissenidae</taxon>
        <taxon>Dreissena</taxon>
    </lineage>
</organism>
<evidence type="ECO:0000313" key="3">
    <source>
        <dbReference type="Proteomes" id="UP000828390"/>
    </source>
</evidence>
<dbReference type="AlphaFoldDB" id="A0A9D4BZ54"/>
<feature type="region of interest" description="Disordered" evidence="1">
    <location>
        <begin position="1"/>
        <end position="52"/>
    </location>
</feature>
<feature type="compositionally biased region" description="Pro residues" evidence="1">
    <location>
        <begin position="8"/>
        <end position="19"/>
    </location>
</feature>